<evidence type="ECO:0000313" key="3">
    <source>
        <dbReference type="Proteomes" id="UP000494106"/>
    </source>
</evidence>
<accession>A0A8S0Z3Q4</accession>
<name>A0A8S0Z3Q4_ARCPL</name>
<proteinExistence type="predicted"/>
<feature type="compositionally biased region" description="Polar residues" evidence="1">
    <location>
        <begin position="208"/>
        <end position="217"/>
    </location>
</feature>
<dbReference type="AlphaFoldDB" id="A0A8S0Z3Q4"/>
<organism evidence="2 3">
    <name type="scientific">Arctia plantaginis</name>
    <name type="common">Wood tiger moth</name>
    <name type="synonym">Phalaena plantaginis</name>
    <dbReference type="NCBI Taxonomy" id="874455"/>
    <lineage>
        <taxon>Eukaryota</taxon>
        <taxon>Metazoa</taxon>
        <taxon>Ecdysozoa</taxon>
        <taxon>Arthropoda</taxon>
        <taxon>Hexapoda</taxon>
        <taxon>Insecta</taxon>
        <taxon>Pterygota</taxon>
        <taxon>Neoptera</taxon>
        <taxon>Endopterygota</taxon>
        <taxon>Lepidoptera</taxon>
        <taxon>Glossata</taxon>
        <taxon>Ditrysia</taxon>
        <taxon>Noctuoidea</taxon>
        <taxon>Erebidae</taxon>
        <taxon>Arctiinae</taxon>
        <taxon>Arctia</taxon>
    </lineage>
</organism>
<comment type="caution">
    <text evidence="2">The sequence shown here is derived from an EMBL/GenBank/DDBJ whole genome shotgun (WGS) entry which is preliminary data.</text>
</comment>
<reference evidence="2 3" key="1">
    <citation type="submission" date="2020-04" db="EMBL/GenBank/DDBJ databases">
        <authorList>
            <person name="Wallbank WR R."/>
            <person name="Pardo Diaz C."/>
            <person name="Kozak K."/>
            <person name="Martin S."/>
            <person name="Jiggins C."/>
            <person name="Moest M."/>
            <person name="Warren A I."/>
            <person name="Byers J.R.P. K."/>
            <person name="Montejo-Kovacevich G."/>
            <person name="Yen C E."/>
        </authorList>
    </citation>
    <scope>NUCLEOTIDE SEQUENCE [LARGE SCALE GENOMIC DNA]</scope>
</reference>
<dbReference type="EMBL" id="CADEBC010000220">
    <property type="protein sequence ID" value="CAB3226582.1"/>
    <property type="molecule type" value="Genomic_DNA"/>
</dbReference>
<feature type="region of interest" description="Disordered" evidence="1">
    <location>
        <begin position="189"/>
        <end position="217"/>
    </location>
</feature>
<dbReference type="OrthoDB" id="6747067at2759"/>
<gene>
    <name evidence="2" type="ORF">APLA_LOCUS2962</name>
</gene>
<feature type="compositionally biased region" description="Basic residues" evidence="1">
    <location>
        <begin position="189"/>
        <end position="198"/>
    </location>
</feature>
<dbReference type="Proteomes" id="UP000494106">
    <property type="component" value="Unassembled WGS sequence"/>
</dbReference>
<sequence length="217" mass="24771">MSTIGVAVDPGIHKNSCKENLLPLETKNYNKYPNACAVYTDNIPEAEDYERFHFNCVFEENLNKDLSTQQISNVNLDDDLHLSDDRIADPDYELPKKCNESNTDSEIEELSIPIITSAQVHVTLPSQDQDESLSIFSSVFEIDRFHRSSPVNNNPSKNNLSSPIDRIAVTNDETICEVLPVVSEDQIHTRKRKGRSRKKREECKRLRNSGQSYVTER</sequence>
<evidence type="ECO:0000313" key="2">
    <source>
        <dbReference type="EMBL" id="CAB3226582.1"/>
    </source>
</evidence>
<evidence type="ECO:0000256" key="1">
    <source>
        <dbReference type="SAM" id="MobiDB-lite"/>
    </source>
</evidence>
<protein>
    <submittedName>
        <fullName evidence="2">Uncharacterized protein</fullName>
    </submittedName>
</protein>
<keyword evidence="3" id="KW-1185">Reference proteome</keyword>